<comment type="subunit">
    <text evidence="11">The system is composed of three essential subunits: KdpA, KdpB and KdpC.</text>
</comment>
<evidence type="ECO:0000256" key="9">
    <source>
        <dbReference type="ARBA" id="ARBA00023065"/>
    </source>
</evidence>
<dbReference type="InterPro" id="IPR003820">
    <property type="entry name" value="KdpC"/>
</dbReference>
<evidence type="ECO:0000256" key="10">
    <source>
        <dbReference type="ARBA" id="ARBA00023136"/>
    </source>
</evidence>
<keyword evidence="1 11" id="KW-0813">Transport</keyword>
<dbReference type="PANTHER" id="PTHR30042">
    <property type="entry name" value="POTASSIUM-TRANSPORTING ATPASE C CHAIN"/>
    <property type="match status" value="1"/>
</dbReference>
<keyword evidence="9 11" id="KW-0406">Ion transport</keyword>
<dbReference type="HAMAP" id="MF_00276">
    <property type="entry name" value="KdpC"/>
    <property type="match status" value="1"/>
</dbReference>
<comment type="caution">
    <text evidence="12">The sequence shown here is derived from an EMBL/GenBank/DDBJ whole genome shotgun (WGS) entry which is preliminary data.</text>
</comment>
<dbReference type="EMBL" id="BMLS01000003">
    <property type="protein sequence ID" value="GGO69554.1"/>
    <property type="molecule type" value="Genomic_DNA"/>
</dbReference>
<dbReference type="RefSeq" id="WP_188694438.1">
    <property type="nucleotide sequence ID" value="NZ_BMLS01000003.1"/>
</dbReference>
<keyword evidence="6 11" id="KW-0067">ATP-binding</keyword>
<name>A0A917YYA6_9ALTE</name>
<accession>A0A917YYA6</accession>
<evidence type="ECO:0000256" key="5">
    <source>
        <dbReference type="ARBA" id="ARBA00022741"/>
    </source>
</evidence>
<comment type="function">
    <text evidence="11">Part of the high-affinity ATP-driven potassium transport (or Kdp) system, which catalyzes the hydrolysis of ATP coupled with the electrogenic transport of potassium into the cytoplasm. This subunit acts as a catalytic chaperone that increases the ATP-binding affinity of the ATP-hydrolyzing subunit KdpB by the formation of a transient KdpB/KdpC/ATP ternary complex.</text>
</comment>
<evidence type="ECO:0000313" key="12">
    <source>
        <dbReference type="EMBL" id="GGO69554.1"/>
    </source>
</evidence>
<evidence type="ECO:0000256" key="6">
    <source>
        <dbReference type="ARBA" id="ARBA00022840"/>
    </source>
</evidence>
<gene>
    <name evidence="11 12" type="primary">kdpC</name>
    <name evidence="12" type="ORF">GCM10010982_20980</name>
</gene>
<dbReference type="GO" id="GO:0008556">
    <property type="term" value="F:P-type potassium transmembrane transporter activity"/>
    <property type="evidence" value="ECO:0007669"/>
    <property type="project" value="InterPro"/>
</dbReference>
<comment type="subcellular location">
    <subcellularLocation>
        <location evidence="11">Cell membrane</location>
        <topology evidence="11">Single-pass membrane protein</topology>
    </subcellularLocation>
</comment>
<evidence type="ECO:0000256" key="4">
    <source>
        <dbReference type="ARBA" id="ARBA00022692"/>
    </source>
</evidence>
<protein>
    <recommendedName>
        <fullName evidence="11">Potassium-transporting ATPase KdpC subunit</fullName>
    </recommendedName>
    <alternativeName>
        <fullName evidence="11">ATP phosphohydrolase [potassium-transporting] C chain</fullName>
    </alternativeName>
    <alternativeName>
        <fullName evidence="11">Potassium-binding and translocating subunit C</fullName>
    </alternativeName>
    <alternativeName>
        <fullName evidence="11">Potassium-translocating ATPase C chain</fullName>
    </alternativeName>
</protein>
<dbReference type="GO" id="GO:0005886">
    <property type="term" value="C:plasma membrane"/>
    <property type="evidence" value="ECO:0007669"/>
    <property type="project" value="UniProtKB-SubCell"/>
</dbReference>
<dbReference type="PANTHER" id="PTHR30042:SF2">
    <property type="entry name" value="POTASSIUM-TRANSPORTING ATPASE KDPC SUBUNIT"/>
    <property type="match status" value="1"/>
</dbReference>
<reference evidence="12" key="2">
    <citation type="submission" date="2020-09" db="EMBL/GenBank/DDBJ databases">
        <authorList>
            <person name="Sun Q."/>
            <person name="Zhou Y."/>
        </authorList>
    </citation>
    <scope>NUCLEOTIDE SEQUENCE</scope>
    <source>
        <strain evidence="12">CGMCC 1.7086</strain>
    </source>
</reference>
<keyword evidence="7 11" id="KW-0630">Potassium</keyword>
<dbReference type="GO" id="GO:0005524">
    <property type="term" value="F:ATP binding"/>
    <property type="evidence" value="ECO:0007669"/>
    <property type="project" value="UniProtKB-UniRule"/>
</dbReference>
<evidence type="ECO:0000256" key="8">
    <source>
        <dbReference type="ARBA" id="ARBA00022989"/>
    </source>
</evidence>
<evidence type="ECO:0000256" key="3">
    <source>
        <dbReference type="ARBA" id="ARBA00022538"/>
    </source>
</evidence>
<reference evidence="12" key="1">
    <citation type="journal article" date="2014" name="Int. J. Syst. Evol. Microbiol.">
        <title>Complete genome sequence of Corynebacterium casei LMG S-19264T (=DSM 44701T), isolated from a smear-ripened cheese.</title>
        <authorList>
            <consortium name="US DOE Joint Genome Institute (JGI-PGF)"/>
            <person name="Walter F."/>
            <person name="Albersmeier A."/>
            <person name="Kalinowski J."/>
            <person name="Ruckert C."/>
        </authorList>
    </citation>
    <scope>NUCLEOTIDE SEQUENCE</scope>
    <source>
        <strain evidence="12">CGMCC 1.7086</strain>
    </source>
</reference>
<organism evidence="12 13">
    <name type="scientific">Bowmanella pacifica</name>
    <dbReference type="NCBI Taxonomy" id="502051"/>
    <lineage>
        <taxon>Bacteria</taxon>
        <taxon>Pseudomonadati</taxon>
        <taxon>Pseudomonadota</taxon>
        <taxon>Gammaproteobacteria</taxon>
        <taxon>Alteromonadales</taxon>
        <taxon>Alteromonadaceae</taxon>
        <taxon>Bowmanella</taxon>
    </lineage>
</organism>
<dbReference type="Pfam" id="PF02669">
    <property type="entry name" value="KdpC"/>
    <property type="match status" value="1"/>
</dbReference>
<keyword evidence="10 11" id="KW-0472">Membrane</keyword>
<keyword evidence="8 11" id="KW-1133">Transmembrane helix</keyword>
<keyword evidence="2 11" id="KW-1003">Cell membrane</keyword>
<proteinExistence type="inferred from homology"/>
<dbReference type="Proteomes" id="UP000606935">
    <property type="component" value="Unassembled WGS sequence"/>
</dbReference>
<dbReference type="AlphaFoldDB" id="A0A917YYA6"/>
<keyword evidence="5 11" id="KW-0547">Nucleotide-binding</keyword>
<dbReference type="PIRSF" id="PIRSF001296">
    <property type="entry name" value="K_ATPase_KdpC"/>
    <property type="match status" value="1"/>
</dbReference>
<keyword evidence="13" id="KW-1185">Reference proteome</keyword>
<evidence type="ECO:0000256" key="2">
    <source>
        <dbReference type="ARBA" id="ARBA00022475"/>
    </source>
</evidence>
<sequence>MNATIQHPTFAQHMLTGLRAGLTLLVLCGGVYTGVVTSAGSTLFSHQATGSLLNQGERVIGSEWVAQPFVSDSYFHSRPSAVDYDPTATGGSNLAPSNPELRARVIAQSADIQRKEGVSAEQIPVDMLSTSGAGLDPHISPEAAMLQAPRVARARQLPLEQVQNLVGQAIEGPQWGLFGQHRVNVLKLNLVLDKHQVF</sequence>
<dbReference type="NCBIfam" id="TIGR00681">
    <property type="entry name" value="kdpC"/>
    <property type="match status" value="1"/>
</dbReference>
<evidence type="ECO:0000256" key="1">
    <source>
        <dbReference type="ARBA" id="ARBA00022448"/>
    </source>
</evidence>
<keyword evidence="3 11" id="KW-0633">Potassium transport</keyword>
<dbReference type="NCBIfam" id="NF001454">
    <property type="entry name" value="PRK00315.1"/>
    <property type="match status" value="1"/>
</dbReference>
<evidence type="ECO:0000256" key="11">
    <source>
        <dbReference type="HAMAP-Rule" id="MF_00276"/>
    </source>
</evidence>
<comment type="similarity">
    <text evidence="11">Belongs to the KdpC family.</text>
</comment>
<keyword evidence="4 11" id="KW-0812">Transmembrane</keyword>
<evidence type="ECO:0000256" key="7">
    <source>
        <dbReference type="ARBA" id="ARBA00022958"/>
    </source>
</evidence>
<evidence type="ECO:0000313" key="13">
    <source>
        <dbReference type="Proteomes" id="UP000606935"/>
    </source>
</evidence>